<dbReference type="GO" id="GO:0005783">
    <property type="term" value="C:endoplasmic reticulum"/>
    <property type="evidence" value="ECO:0000318"/>
    <property type="project" value="GO_Central"/>
</dbReference>
<dbReference type="GO" id="GO:0000137">
    <property type="term" value="C:Golgi cis cisterna"/>
    <property type="evidence" value="ECO:0000318"/>
    <property type="project" value="GO_Central"/>
</dbReference>
<evidence type="ECO:0000256" key="7">
    <source>
        <dbReference type="SAM" id="Phobius"/>
    </source>
</evidence>
<keyword evidence="2 7" id="KW-0812">Transmembrane</keyword>
<evidence type="ECO:0000256" key="6">
    <source>
        <dbReference type="ARBA" id="ARBA00025799"/>
    </source>
</evidence>
<organism evidence="8 10">
    <name type="scientific">Schizosaccharomyces japonicus (strain yFS275 / FY16936)</name>
    <name type="common">Fission yeast</name>
    <dbReference type="NCBI Taxonomy" id="402676"/>
    <lineage>
        <taxon>Eukaryota</taxon>
        <taxon>Fungi</taxon>
        <taxon>Dikarya</taxon>
        <taxon>Ascomycota</taxon>
        <taxon>Taphrinomycotina</taxon>
        <taxon>Schizosaccharomycetes</taxon>
        <taxon>Schizosaccharomycetales</taxon>
        <taxon>Schizosaccharomycetaceae</taxon>
        <taxon>Schizosaccharomyces</taxon>
    </lineage>
</organism>
<dbReference type="PANTHER" id="PTHR21493:SF9">
    <property type="entry name" value="GOLGI TRANSPORT PROTEIN 1-RELATED"/>
    <property type="match status" value="1"/>
</dbReference>
<name>B6K5Y6_SCHJY</name>
<evidence type="ECO:0000313" key="10">
    <source>
        <dbReference type="Proteomes" id="UP000001744"/>
    </source>
</evidence>
<dbReference type="InterPro" id="IPR007305">
    <property type="entry name" value="Vesicle_transpt_Got1/SFT2"/>
</dbReference>
<evidence type="ECO:0000313" key="9">
    <source>
        <dbReference type="JaponicusDB" id="SJAG_04112"/>
    </source>
</evidence>
<dbReference type="OMA" id="MWLTDAQ"/>
<evidence type="ECO:0000256" key="3">
    <source>
        <dbReference type="ARBA" id="ARBA00022989"/>
    </source>
</evidence>
<keyword evidence="4" id="KW-0333">Golgi apparatus</keyword>
<evidence type="ECO:0000256" key="5">
    <source>
        <dbReference type="ARBA" id="ARBA00023136"/>
    </source>
</evidence>
<proteinExistence type="inferred from homology"/>
<keyword evidence="3 7" id="KW-1133">Transmembrane helix</keyword>
<keyword evidence="10" id="KW-1185">Reference proteome</keyword>
<evidence type="ECO:0000256" key="4">
    <source>
        <dbReference type="ARBA" id="ARBA00023034"/>
    </source>
</evidence>
<accession>B6K5Y6</accession>
<dbReference type="STRING" id="402676.B6K5Y6"/>
<dbReference type="GO" id="GO:0000139">
    <property type="term" value="C:Golgi membrane"/>
    <property type="evidence" value="ECO:0000318"/>
    <property type="project" value="GO_Central"/>
</dbReference>
<protein>
    <recommendedName>
        <fullName evidence="11">Got1 family protein</fullName>
    </recommendedName>
</protein>
<sequence>MWLSDLQKIGASLTALGLLFFVIGLFMLFDGPFLSLGNILLMSGISLLMGISRMSYFFLRKEKALGTIGFFTGALLIFFHFPIAGFFIQLFGFINLFSSSFPLVKGFLRGVPFLGPLLNQLTHYRESPV</sequence>
<feature type="transmembrane region" description="Helical" evidence="7">
    <location>
        <begin position="35"/>
        <end position="56"/>
    </location>
</feature>
<dbReference type="GO" id="GO:0030134">
    <property type="term" value="C:COPII-coated ER to Golgi transport vesicle"/>
    <property type="evidence" value="ECO:0000318"/>
    <property type="project" value="GO_Central"/>
</dbReference>
<dbReference type="GeneID" id="7049282"/>
<dbReference type="GO" id="GO:0005829">
    <property type="term" value="C:cytosol"/>
    <property type="evidence" value="ECO:0007669"/>
    <property type="project" value="GOC"/>
</dbReference>
<dbReference type="eggNOG" id="KOG1743">
    <property type="taxonomic scope" value="Eukaryota"/>
</dbReference>
<evidence type="ECO:0000256" key="2">
    <source>
        <dbReference type="ARBA" id="ARBA00022692"/>
    </source>
</evidence>
<evidence type="ECO:0008006" key="11">
    <source>
        <dbReference type="Google" id="ProtNLM"/>
    </source>
</evidence>
<evidence type="ECO:0000313" key="8">
    <source>
        <dbReference type="EMBL" id="EEB08940.1"/>
    </source>
</evidence>
<keyword evidence="5 7" id="KW-0472">Membrane</keyword>
<comment type="subcellular location">
    <subcellularLocation>
        <location evidence="1">Golgi apparatus membrane</location>
        <topology evidence="1">Multi-pass membrane protein</topology>
    </subcellularLocation>
</comment>
<dbReference type="OrthoDB" id="204784at2759"/>
<dbReference type="EMBL" id="KE651167">
    <property type="protein sequence ID" value="EEB08940.1"/>
    <property type="molecule type" value="Genomic_DNA"/>
</dbReference>
<feature type="transmembrane region" description="Helical" evidence="7">
    <location>
        <begin position="68"/>
        <end position="94"/>
    </location>
</feature>
<evidence type="ECO:0000256" key="1">
    <source>
        <dbReference type="ARBA" id="ARBA00004653"/>
    </source>
</evidence>
<reference evidence="8 10" key="1">
    <citation type="journal article" date="2011" name="Science">
        <title>Comparative functional genomics of the fission yeasts.</title>
        <authorList>
            <person name="Rhind N."/>
            <person name="Chen Z."/>
            <person name="Yassour M."/>
            <person name="Thompson D.A."/>
            <person name="Haas B.J."/>
            <person name="Habib N."/>
            <person name="Wapinski I."/>
            <person name="Roy S."/>
            <person name="Lin M.F."/>
            <person name="Heiman D.I."/>
            <person name="Young S.K."/>
            <person name="Furuya K."/>
            <person name="Guo Y."/>
            <person name="Pidoux A."/>
            <person name="Chen H.M."/>
            <person name="Robbertse B."/>
            <person name="Goldberg J.M."/>
            <person name="Aoki K."/>
            <person name="Bayne E.H."/>
            <person name="Berlin A.M."/>
            <person name="Desjardins C.A."/>
            <person name="Dobbs E."/>
            <person name="Dukaj L."/>
            <person name="Fan L."/>
            <person name="FitzGerald M.G."/>
            <person name="French C."/>
            <person name="Gujja S."/>
            <person name="Hansen K."/>
            <person name="Keifenheim D."/>
            <person name="Levin J.Z."/>
            <person name="Mosher R.A."/>
            <person name="Mueller C.A."/>
            <person name="Pfiffner J."/>
            <person name="Priest M."/>
            <person name="Russ C."/>
            <person name="Smialowska A."/>
            <person name="Swoboda P."/>
            <person name="Sykes S.M."/>
            <person name="Vaughn M."/>
            <person name="Vengrova S."/>
            <person name="Yoder R."/>
            <person name="Zeng Q."/>
            <person name="Allshire R."/>
            <person name="Baulcombe D."/>
            <person name="Birren B.W."/>
            <person name="Brown W."/>
            <person name="Ekwall K."/>
            <person name="Kellis M."/>
            <person name="Leatherwood J."/>
            <person name="Levin H."/>
            <person name="Margalit H."/>
            <person name="Martienssen R."/>
            <person name="Nieduszynski C.A."/>
            <person name="Spatafora J.W."/>
            <person name="Friedman N."/>
            <person name="Dalgaard J.Z."/>
            <person name="Baumann P."/>
            <person name="Niki H."/>
            <person name="Regev A."/>
            <person name="Nusbaum C."/>
        </authorList>
    </citation>
    <scope>NUCLEOTIDE SEQUENCE [LARGE SCALE GENOMIC DNA]</scope>
    <source>
        <strain evidence="10">yFS275 / FY16936</strain>
    </source>
</reference>
<dbReference type="VEuPathDB" id="FungiDB:SJAG_04112"/>
<dbReference type="GO" id="GO:0006888">
    <property type="term" value="P:endoplasmic reticulum to Golgi vesicle-mediated transport"/>
    <property type="evidence" value="ECO:0007669"/>
    <property type="project" value="InterPro"/>
</dbReference>
<gene>
    <name evidence="9" type="primary">got1</name>
    <name evidence="8" type="ORF">SJAG_04112</name>
</gene>
<dbReference type="Proteomes" id="UP000001744">
    <property type="component" value="Unassembled WGS sequence"/>
</dbReference>
<dbReference type="JaponicusDB" id="SJAG_04112">
    <property type="gene designation" value="got1"/>
</dbReference>
<dbReference type="AlphaFoldDB" id="B6K5Y6"/>
<dbReference type="RefSeq" id="XP_002175233.1">
    <property type="nucleotide sequence ID" value="XM_002175197.2"/>
</dbReference>
<dbReference type="HOGENOM" id="CLU_124519_1_0_1"/>
<dbReference type="Pfam" id="PF04178">
    <property type="entry name" value="Got1"/>
    <property type="match status" value="1"/>
</dbReference>
<comment type="similarity">
    <text evidence="6">Belongs to the GOT1 family.</text>
</comment>
<dbReference type="PANTHER" id="PTHR21493">
    <property type="entry name" value="CGI-141-RELATED/LIPASE CONTAINING PROTEIN"/>
    <property type="match status" value="1"/>
</dbReference>
<dbReference type="InterPro" id="IPR045176">
    <property type="entry name" value="Got1"/>
</dbReference>
<feature type="transmembrane region" description="Helical" evidence="7">
    <location>
        <begin position="9"/>
        <end position="29"/>
    </location>
</feature>
<dbReference type="GO" id="GO:0042147">
    <property type="term" value="P:retrograde transport, endosome to Golgi"/>
    <property type="evidence" value="ECO:0007669"/>
    <property type="project" value="InterPro"/>
</dbReference>